<dbReference type="Gene3D" id="3.30.390.50">
    <property type="entry name" value="CO dehydrogenase flavoprotein, C-terminal domain"/>
    <property type="match status" value="1"/>
</dbReference>
<dbReference type="VEuPathDB" id="VectorBase:BGLAX_035894"/>
<evidence type="ECO:0000256" key="5">
    <source>
        <dbReference type="ARBA" id="ARBA00023014"/>
    </source>
</evidence>
<dbReference type="SUPFAM" id="SSF55447">
    <property type="entry name" value="CO dehydrogenase flavoprotein C-terminal domain-like"/>
    <property type="match status" value="1"/>
</dbReference>
<proteinExistence type="predicted"/>
<keyword evidence="3" id="KW-0560">Oxidoreductase</keyword>
<dbReference type="InterPro" id="IPR036856">
    <property type="entry name" value="Ald_Oxase/Xan_DH_a/b_sf"/>
</dbReference>
<dbReference type="VEuPathDB" id="VectorBase:BGLAX_049202"/>
<accession>A0A2C9KXF5</accession>
<dbReference type="GO" id="GO:0016491">
    <property type="term" value="F:oxidoreductase activity"/>
    <property type="evidence" value="ECO:0007669"/>
    <property type="project" value="UniProtKB-KW"/>
</dbReference>
<dbReference type="SMART" id="SM01008">
    <property type="entry name" value="Ald_Xan_dh_C"/>
    <property type="match status" value="1"/>
</dbReference>
<name>A0A2C9KXF5_BIOGL</name>
<gene>
    <name evidence="8" type="primary">106075906</name>
</gene>
<dbReference type="InterPro" id="IPR000674">
    <property type="entry name" value="Ald_Oxase/Xan_DH_a/b"/>
</dbReference>
<dbReference type="SUPFAM" id="SSF56176">
    <property type="entry name" value="FAD-binding/transporter-associated domain-like"/>
    <property type="match status" value="1"/>
</dbReference>
<dbReference type="SUPFAM" id="SSF54665">
    <property type="entry name" value="CO dehydrogenase molybdoprotein N-domain-like"/>
    <property type="match status" value="1"/>
</dbReference>
<dbReference type="Gene3D" id="3.30.43.10">
    <property type="entry name" value="Uridine Diphospho-n-acetylenolpyruvylglucosamine Reductase, domain 2"/>
    <property type="match status" value="1"/>
</dbReference>
<evidence type="ECO:0000313" key="9">
    <source>
        <dbReference type="Proteomes" id="UP000076420"/>
    </source>
</evidence>
<evidence type="ECO:0000259" key="7">
    <source>
        <dbReference type="SMART" id="SM01008"/>
    </source>
</evidence>
<evidence type="ECO:0000256" key="2">
    <source>
        <dbReference type="ARBA" id="ARBA00022723"/>
    </source>
</evidence>
<organism evidence="8 9">
    <name type="scientific">Biomphalaria glabrata</name>
    <name type="common">Bloodfluke planorb</name>
    <name type="synonym">Freshwater snail</name>
    <dbReference type="NCBI Taxonomy" id="6526"/>
    <lineage>
        <taxon>Eukaryota</taxon>
        <taxon>Metazoa</taxon>
        <taxon>Spiralia</taxon>
        <taxon>Lophotrochozoa</taxon>
        <taxon>Mollusca</taxon>
        <taxon>Gastropoda</taxon>
        <taxon>Heterobranchia</taxon>
        <taxon>Euthyneura</taxon>
        <taxon>Panpulmonata</taxon>
        <taxon>Hygrophila</taxon>
        <taxon>Lymnaeoidea</taxon>
        <taxon>Planorbidae</taxon>
        <taxon>Biomphalaria</taxon>
    </lineage>
</organism>
<dbReference type="Gene3D" id="3.90.1170.50">
    <property type="entry name" value="Aldehyde oxidase/xanthine dehydrogenase, a/b hammerhead"/>
    <property type="match status" value="1"/>
</dbReference>
<dbReference type="InterPro" id="IPR005107">
    <property type="entry name" value="CO_DH_flav_C"/>
</dbReference>
<evidence type="ECO:0000313" key="8">
    <source>
        <dbReference type="EnsemblMetazoa" id="BGLB024662-PA"/>
    </source>
</evidence>
<dbReference type="InterPro" id="IPR046867">
    <property type="entry name" value="AldOxase/xan_DH_MoCoBD2"/>
</dbReference>
<dbReference type="InterPro" id="IPR036318">
    <property type="entry name" value="FAD-bd_PCMH-like_sf"/>
</dbReference>
<dbReference type="Gene3D" id="3.30.365.10">
    <property type="entry name" value="Aldehyde oxidase/xanthine dehydrogenase, molybdopterin binding domain"/>
    <property type="match status" value="1"/>
</dbReference>
<dbReference type="GO" id="GO:0050660">
    <property type="term" value="F:flavin adenine dinucleotide binding"/>
    <property type="evidence" value="ECO:0007669"/>
    <property type="project" value="InterPro"/>
</dbReference>
<comment type="cofactor">
    <cofactor evidence="6">
        <name>[2Fe-2S] cluster</name>
        <dbReference type="ChEBI" id="CHEBI:190135"/>
    </cofactor>
</comment>
<dbReference type="Pfam" id="PF00941">
    <property type="entry name" value="FAD_binding_5"/>
    <property type="match status" value="1"/>
</dbReference>
<protein>
    <recommendedName>
        <fullName evidence="7">Aldehyde oxidase/xanthine dehydrogenase a/b hammerhead domain-containing protein</fullName>
    </recommendedName>
</protein>
<dbReference type="InterPro" id="IPR002346">
    <property type="entry name" value="Mopterin_DH_FAD-bd"/>
</dbReference>
<keyword evidence="4" id="KW-0408">Iron</keyword>
<evidence type="ECO:0000256" key="3">
    <source>
        <dbReference type="ARBA" id="ARBA00023002"/>
    </source>
</evidence>
<dbReference type="Pfam" id="PF03450">
    <property type="entry name" value="CO_deh_flav_C"/>
    <property type="match status" value="1"/>
</dbReference>
<dbReference type="InterPro" id="IPR037165">
    <property type="entry name" value="AldOxase/xan_DH_Mopterin-bd_sf"/>
</dbReference>
<dbReference type="AlphaFoldDB" id="A0A2C9KXF5"/>
<dbReference type="SUPFAM" id="SSF56003">
    <property type="entry name" value="Molybdenum cofactor-binding domain"/>
    <property type="match status" value="1"/>
</dbReference>
<evidence type="ECO:0000256" key="6">
    <source>
        <dbReference type="ARBA" id="ARBA00034078"/>
    </source>
</evidence>
<evidence type="ECO:0000256" key="4">
    <source>
        <dbReference type="ARBA" id="ARBA00023004"/>
    </source>
</evidence>
<reference evidence="8" key="1">
    <citation type="submission" date="2020-05" db="UniProtKB">
        <authorList>
            <consortium name="EnsemblMetazoa"/>
        </authorList>
    </citation>
    <scope>IDENTIFICATION</scope>
    <source>
        <strain evidence="8">BB02</strain>
    </source>
</reference>
<evidence type="ECO:0000256" key="1">
    <source>
        <dbReference type="ARBA" id="ARBA00022714"/>
    </source>
</evidence>
<dbReference type="Pfam" id="PF20256">
    <property type="entry name" value="MoCoBD_2"/>
    <property type="match status" value="1"/>
</dbReference>
<dbReference type="PANTHER" id="PTHR45444:SF3">
    <property type="entry name" value="XANTHINE DEHYDROGENASE"/>
    <property type="match status" value="1"/>
</dbReference>
<feature type="domain" description="Aldehyde oxidase/xanthine dehydrogenase a/b hammerhead" evidence="7">
    <location>
        <begin position="295"/>
        <end position="360"/>
    </location>
</feature>
<sequence length="565" mass="62670">MSLHRAILDAMKSFAVDAPRELKGKLIDIEELDGKLCKKSGKACVDHCKTKDEQKCENQIQRPIHIIGDVAQLFKPTNLQDLIQLLAQQKTENYRLVFGNTSFGLYQKFGPWNFSVLIDIRGVKELYTIQWTVFADSNGTQAQYSLVDFLSLDLKGKVITSVTLPKFTFTGVRAQTYKPSHCLQTHAVQTEAFLLNKQLGDPTILKNALSLLSSELVPESRPSWSSATYRKSLALSIIYKFVLNVCQSKVSQRYTSGATGLVRTPIVGTQDYGTDPSEYPVSKPMPKITAPYLASGKVGFLDDLPPVPGQLFASPVLSTVGNADIDSMDPSIALTLPEVKAFIKASDIPKGGTNDWRPQGIPFVRGHQEHRAYSICWTTPWHYCGSNILQNRMAPVKASMVNPTWEQLVQQCYEKGIDLTASFMTYPTDKYASRYNYYSVACVEAELDVLNGQYQLRLMDMLYDAGISMNPELDIGQAEGGFIMGMGYFLLEGMKFDPTIGKALHDGTWDYKIPLAKDLPMNYNFKFIRNAPNPLGVLRSKAVGEPPLTMGAAALLAIKHAVEAA</sequence>
<dbReference type="InterPro" id="IPR016208">
    <property type="entry name" value="Ald_Oxase/xanthine_DH-like"/>
</dbReference>
<dbReference type="PANTHER" id="PTHR45444">
    <property type="entry name" value="XANTHINE DEHYDROGENASE"/>
    <property type="match status" value="1"/>
</dbReference>
<dbReference type="Proteomes" id="UP000076420">
    <property type="component" value="Unassembled WGS sequence"/>
</dbReference>
<dbReference type="KEGG" id="bgt:106075906"/>
<dbReference type="STRING" id="6526.A0A2C9KXF5"/>
<dbReference type="GO" id="GO:0051537">
    <property type="term" value="F:2 iron, 2 sulfur cluster binding"/>
    <property type="evidence" value="ECO:0007669"/>
    <property type="project" value="UniProtKB-KW"/>
</dbReference>
<keyword evidence="1" id="KW-0001">2Fe-2S</keyword>
<keyword evidence="2" id="KW-0479">Metal-binding</keyword>
<dbReference type="GO" id="GO:0005506">
    <property type="term" value="F:iron ion binding"/>
    <property type="evidence" value="ECO:0007669"/>
    <property type="project" value="InterPro"/>
</dbReference>
<dbReference type="VEuPathDB" id="VectorBase:BGLB024662"/>
<dbReference type="EnsemblMetazoa" id="BGLB024662-RA">
    <property type="protein sequence ID" value="BGLB024662-PA"/>
    <property type="gene ID" value="BGLB024662"/>
</dbReference>
<keyword evidence="5" id="KW-0411">Iron-sulfur</keyword>
<dbReference type="InterPro" id="IPR016167">
    <property type="entry name" value="FAD-bd_PCMH_sub1"/>
</dbReference>
<dbReference type="InterPro" id="IPR036683">
    <property type="entry name" value="CO_DH_flav_C_dom_sf"/>
</dbReference>